<name>A0A7W7WF76_9ACTN</name>
<comment type="caution">
    <text evidence="2">The sequence shown here is derived from an EMBL/GenBank/DDBJ whole genome shotgun (WGS) entry which is preliminary data.</text>
</comment>
<accession>A0A7W7WF76</accession>
<feature type="domain" description="DUF4158" evidence="1">
    <location>
        <begin position="5"/>
        <end position="50"/>
    </location>
</feature>
<organism evidence="2 3">
    <name type="scientific">Streptosporangium album</name>
    <dbReference type="NCBI Taxonomy" id="47479"/>
    <lineage>
        <taxon>Bacteria</taxon>
        <taxon>Bacillati</taxon>
        <taxon>Actinomycetota</taxon>
        <taxon>Actinomycetes</taxon>
        <taxon>Streptosporangiales</taxon>
        <taxon>Streptosporangiaceae</taxon>
        <taxon>Streptosporangium</taxon>
    </lineage>
</organism>
<dbReference type="InterPro" id="IPR025296">
    <property type="entry name" value="DUF4158"/>
</dbReference>
<dbReference type="Proteomes" id="UP000534286">
    <property type="component" value="Unassembled WGS sequence"/>
</dbReference>
<evidence type="ECO:0000313" key="3">
    <source>
        <dbReference type="Proteomes" id="UP000534286"/>
    </source>
</evidence>
<evidence type="ECO:0000259" key="1">
    <source>
        <dbReference type="Pfam" id="PF13700"/>
    </source>
</evidence>
<gene>
    <name evidence="2" type="ORF">FHR32_008517</name>
</gene>
<keyword evidence="3" id="KW-1185">Reference proteome</keyword>
<dbReference type="Pfam" id="PF13700">
    <property type="entry name" value="DUF4158"/>
    <property type="match status" value="1"/>
</dbReference>
<dbReference type="AlphaFoldDB" id="A0A7W7WF76"/>
<dbReference type="EMBL" id="JACHJU010000007">
    <property type="protein sequence ID" value="MBB4944114.1"/>
    <property type="molecule type" value="Genomic_DNA"/>
</dbReference>
<evidence type="ECO:0000313" key="2">
    <source>
        <dbReference type="EMBL" id="MBB4944114.1"/>
    </source>
</evidence>
<reference evidence="2 3" key="1">
    <citation type="submission" date="2020-08" db="EMBL/GenBank/DDBJ databases">
        <title>Sequencing the genomes of 1000 actinobacteria strains.</title>
        <authorList>
            <person name="Klenk H.-P."/>
        </authorList>
    </citation>
    <scope>NUCLEOTIDE SEQUENCE [LARGE SCALE GENOMIC DNA]</scope>
    <source>
        <strain evidence="2 3">DSM 43023</strain>
    </source>
</reference>
<protein>
    <recommendedName>
        <fullName evidence="1">DUF4158 domain-containing protein</fullName>
    </recommendedName>
</protein>
<sequence>MYEPARVRQIAEDAIRKAVQAKDNPADLINVALEELVRARCELPGYTTLAGSAA</sequence>
<proteinExistence type="predicted"/>